<dbReference type="InterPro" id="IPR042465">
    <property type="entry name" value="XXLT1"/>
</dbReference>
<evidence type="ECO:0000313" key="1">
    <source>
        <dbReference type="EMBL" id="CAD8604734.1"/>
    </source>
</evidence>
<dbReference type="EMBL" id="HBEY01016641">
    <property type="protein sequence ID" value="CAD8604734.1"/>
    <property type="molecule type" value="Transcribed_RNA"/>
</dbReference>
<dbReference type="GO" id="GO:0005789">
    <property type="term" value="C:endoplasmic reticulum membrane"/>
    <property type="evidence" value="ECO:0007669"/>
    <property type="project" value="TreeGrafter"/>
</dbReference>
<gene>
    <name evidence="1" type="ORF">CPEL01642_LOCUS8069</name>
</gene>
<organism evidence="1">
    <name type="scientific">Coccolithus braarudii</name>
    <dbReference type="NCBI Taxonomy" id="221442"/>
    <lineage>
        <taxon>Eukaryota</taxon>
        <taxon>Haptista</taxon>
        <taxon>Haptophyta</taxon>
        <taxon>Prymnesiophyceae</taxon>
        <taxon>Coccolithales</taxon>
        <taxon>Coccolithaceae</taxon>
        <taxon>Coccolithus</taxon>
    </lineage>
</organism>
<dbReference type="AlphaFoldDB" id="A0A7S0PZA7"/>
<sequence length="365" mass="41200">MQLLTPPSPSDLPFRSDADPMFDVAFSRRHPNEMGARHMAALFNGTQLISPPALHGLSFSDNGNLMYDVAFYDTRSNPNEKGMRRAAALFNSSRVRFHALLSYPREIQGMHVTVLSLPDPARCIYRNLCRLSHGPGPKYLYKPLLHWVFSQDVKRIIVLDTDVVVIRPISELWAQFDHFGDAMIGIAYEQSRLYVDQHGKNYGTNGGVQLLDLEKMRASKRYAEALDWLASGIGQSQHGNANGRYYIGYLGDQTLYSYLAKSHPDLLYRLPCEWNRQLSMHFSTRNASVHACPQPCGVLHANFGPLKCVAGIMQSNPSCETWKQLRTGVALNNGALPMKFAKCPGSREREFRSFSERFFSDCCRA</sequence>
<reference evidence="1" key="1">
    <citation type="submission" date="2021-01" db="EMBL/GenBank/DDBJ databases">
        <authorList>
            <person name="Corre E."/>
            <person name="Pelletier E."/>
            <person name="Niang G."/>
            <person name="Scheremetjew M."/>
            <person name="Finn R."/>
            <person name="Kale V."/>
            <person name="Holt S."/>
            <person name="Cochrane G."/>
            <person name="Meng A."/>
            <person name="Brown T."/>
            <person name="Cohen L."/>
        </authorList>
    </citation>
    <scope>NUCLEOTIDE SEQUENCE</scope>
    <source>
        <strain evidence="1">PLY182g</strain>
    </source>
</reference>
<dbReference type="PANTHER" id="PTHR46612">
    <property type="entry name" value="XYLOSIDE XYLOSYLTRANSFERASE 1"/>
    <property type="match status" value="1"/>
</dbReference>
<dbReference type="GO" id="GO:0140560">
    <property type="term" value="F:xylosyl alpha-1,3-xylosyltransferase activity"/>
    <property type="evidence" value="ECO:0007669"/>
    <property type="project" value="TreeGrafter"/>
</dbReference>
<dbReference type="InterPro" id="IPR029044">
    <property type="entry name" value="Nucleotide-diphossugar_trans"/>
</dbReference>
<proteinExistence type="predicted"/>
<dbReference type="GO" id="GO:0016266">
    <property type="term" value="P:protein O-linked glycosylation via N-acetyl-galactosamine"/>
    <property type="evidence" value="ECO:0007669"/>
    <property type="project" value="TreeGrafter"/>
</dbReference>
<dbReference type="SUPFAM" id="SSF53448">
    <property type="entry name" value="Nucleotide-diphospho-sugar transferases"/>
    <property type="match status" value="1"/>
</dbReference>
<accession>A0A7S0PZA7</accession>
<dbReference type="Gene3D" id="3.90.550.10">
    <property type="entry name" value="Spore Coat Polysaccharide Biosynthesis Protein SpsA, Chain A"/>
    <property type="match status" value="1"/>
</dbReference>
<protein>
    <recommendedName>
        <fullName evidence="2">Hexosyltransferase</fullName>
    </recommendedName>
</protein>
<dbReference type="PANTHER" id="PTHR46612:SF1">
    <property type="entry name" value="XYLOSIDE XYLOSYLTRANSFERASE 1"/>
    <property type="match status" value="1"/>
</dbReference>
<name>A0A7S0PZA7_9EUKA</name>
<evidence type="ECO:0008006" key="2">
    <source>
        <dbReference type="Google" id="ProtNLM"/>
    </source>
</evidence>